<evidence type="ECO:0000256" key="1">
    <source>
        <dbReference type="SAM" id="Phobius"/>
    </source>
</evidence>
<sequence length="68" mass="7197">MADQEVESRGGFDVVSLVFGLGAALVSAFVLTGGNNWPDFFDLRWVIAGGAIVVGLALLAGSVFRQRR</sequence>
<dbReference type="AlphaFoldDB" id="A0A9X3A3Z1"/>
<reference evidence="2" key="1">
    <citation type="submission" date="2022-08" db="EMBL/GenBank/DDBJ databases">
        <authorList>
            <person name="Tistechok S."/>
            <person name="Samborskyy M."/>
            <person name="Roman I."/>
        </authorList>
    </citation>
    <scope>NUCLEOTIDE SEQUENCE</scope>
    <source>
        <strain evidence="2">DSM 103496</strain>
    </source>
</reference>
<keyword evidence="1" id="KW-1133">Transmembrane helix</keyword>
<dbReference type="RefSeq" id="WP_259627748.1">
    <property type="nucleotide sequence ID" value="NZ_JANYMP010000023.1"/>
</dbReference>
<proteinExistence type="predicted"/>
<keyword evidence="3" id="KW-1185">Reference proteome</keyword>
<keyword evidence="1" id="KW-0472">Membrane</keyword>
<feature type="transmembrane region" description="Helical" evidence="1">
    <location>
        <begin position="43"/>
        <end position="64"/>
    </location>
</feature>
<evidence type="ECO:0000313" key="2">
    <source>
        <dbReference type="EMBL" id="MCS7482264.1"/>
    </source>
</evidence>
<comment type="caution">
    <text evidence="2">The sequence shown here is derived from an EMBL/GenBank/DDBJ whole genome shotgun (WGS) entry which is preliminary data.</text>
</comment>
<organism evidence="2 3">
    <name type="scientific">Umezawaea endophytica</name>
    <dbReference type="NCBI Taxonomy" id="1654476"/>
    <lineage>
        <taxon>Bacteria</taxon>
        <taxon>Bacillati</taxon>
        <taxon>Actinomycetota</taxon>
        <taxon>Actinomycetes</taxon>
        <taxon>Pseudonocardiales</taxon>
        <taxon>Pseudonocardiaceae</taxon>
        <taxon>Umezawaea</taxon>
    </lineage>
</organism>
<dbReference type="Proteomes" id="UP001141259">
    <property type="component" value="Unassembled WGS sequence"/>
</dbReference>
<evidence type="ECO:0000313" key="3">
    <source>
        <dbReference type="Proteomes" id="UP001141259"/>
    </source>
</evidence>
<gene>
    <name evidence="2" type="ORF">NZH93_35910</name>
</gene>
<dbReference type="EMBL" id="JANYMP010000023">
    <property type="protein sequence ID" value="MCS7482264.1"/>
    <property type="molecule type" value="Genomic_DNA"/>
</dbReference>
<accession>A0A9X3A3Z1</accession>
<protein>
    <submittedName>
        <fullName evidence="2">Uncharacterized protein</fullName>
    </submittedName>
</protein>
<keyword evidence="1" id="KW-0812">Transmembrane</keyword>
<feature type="transmembrane region" description="Helical" evidence="1">
    <location>
        <begin position="12"/>
        <end position="31"/>
    </location>
</feature>
<name>A0A9X3A3Z1_9PSEU</name>